<dbReference type="SUPFAM" id="SSF48498">
    <property type="entry name" value="Tetracyclin repressor-like, C-terminal domain"/>
    <property type="match status" value="1"/>
</dbReference>
<dbReference type="EMBL" id="JACSVK010000010">
    <property type="protein sequence ID" value="MBD0219400.1"/>
    <property type="molecule type" value="Genomic_DNA"/>
</dbReference>
<gene>
    <name evidence="8" type="ORF">B9W25_11650</name>
    <name evidence="7" type="ORF">CPI82_14325</name>
    <name evidence="6" type="ORF">FPK63_09170</name>
    <name evidence="5" type="ORF">FPK87_03670</name>
    <name evidence="9" type="ORF">FQZ18_05970</name>
    <name evidence="4" type="ORF">IAG11_05800</name>
</gene>
<dbReference type="STRING" id="1096995.BJAB07104_02755"/>
<dbReference type="PANTHER" id="PTHR30055:SF200">
    <property type="entry name" value="HTH-TYPE TRANSCRIPTIONAL REPRESSOR BDCR"/>
    <property type="match status" value="1"/>
</dbReference>
<dbReference type="PRINTS" id="PR00455">
    <property type="entry name" value="HTHTETR"/>
</dbReference>
<organism evidence="4 13">
    <name type="scientific">Acinetobacter baumannii</name>
    <dbReference type="NCBI Taxonomy" id="470"/>
    <lineage>
        <taxon>Bacteria</taxon>
        <taxon>Pseudomonadati</taxon>
        <taxon>Pseudomonadota</taxon>
        <taxon>Gammaproteobacteria</taxon>
        <taxon>Moraxellales</taxon>
        <taxon>Moraxellaceae</taxon>
        <taxon>Acinetobacter</taxon>
        <taxon>Acinetobacter calcoaceticus/baumannii complex</taxon>
    </lineage>
</organism>
<dbReference type="PANTHER" id="PTHR30055">
    <property type="entry name" value="HTH-TYPE TRANSCRIPTIONAL REGULATOR RUTR"/>
    <property type="match status" value="1"/>
</dbReference>
<evidence type="ECO:0000313" key="6">
    <source>
        <dbReference type="EMBL" id="MDR8431248.1"/>
    </source>
</evidence>
<reference evidence="8 11" key="1">
    <citation type="submission" date="2017-04" db="EMBL/GenBank/DDBJ databases">
        <title>Comparison of Acinetobacter baumannii whole genome sequences from two major hospitals in Kuwait.</title>
        <authorList>
            <person name="Nasser K."/>
            <person name="Habibi N."/>
            <person name="Khan M.W."/>
            <person name="Purohit P."/>
            <person name="Al-Obaid I."/>
            <person name="Dhar R."/>
            <person name="Al-Fouzan W."/>
            <person name="Mustafa A.S."/>
        </authorList>
    </citation>
    <scope>NUCLEOTIDE SEQUENCE [LARGE SCALE GENOMIC DNA]</scope>
    <source>
        <strain evidence="8 11">KUFAR57</strain>
    </source>
</reference>
<keyword evidence="1 2" id="KW-0238">DNA-binding</keyword>
<dbReference type="SUPFAM" id="SSF46689">
    <property type="entry name" value="Homeodomain-like"/>
    <property type="match status" value="1"/>
</dbReference>
<evidence type="ECO:0000256" key="1">
    <source>
        <dbReference type="ARBA" id="ARBA00023125"/>
    </source>
</evidence>
<evidence type="ECO:0000313" key="8">
    <source>
        <dbReference type="EMBL" id="PRN34402.1"/>
    </source>
</evidence>
<evidence type="ECO:0000256" key="2">
    <source>
        <dbReference type="PROSITE-ProRule" id="PRU00335"/>
    </source>
</evidence>
<reference evidence="5" key="3">
    <citation type="submission" date="2019-07" db="EMBL/GenBank/DDBJ databases">
        <title>Biological characteristics of mucoid Acinetobacter baumannii from a general hospital in China.</title>
        <authorList>
            <person name="Hua X."/>
            <person name="Yu Y."/>
        </authorList>
    </citation>
    <scope>NUCLEOTIDE SEQUENCE [LARGE SCALE GENOMIC DNA]</scope>
    <source>
        <strain evidence="5">N41</strain>
        <strain evidence="6">N8</strain>
    </source>
</reference>
<evidence type="ECO:0000259" key="3">
    <source>
        <dbReference type="PROSITE" id="PS50977"/>
    </source>
</evidence>
<sequence length="188" mass="21809">MSKAQDILNTAERLFDYQGFHATGIDQIVREAEVTPRTLYRHFHSKEQLILKVLEERELRFFRKLQQCIENKENSIPNWVAVFNELENWFTEESDRGCLFLRALAEYRHKETEIVQTVLIHKQRTLDFLMGQFAKTSSDHFKDRAESLMLIIEGAVALAPVIGGKAAIQRASKLAHQLLQPTTHPLLH</sequence>
<dbReference type="GO" id="GO:0003700">
    <property type="term" value="F:DNA-binding transcription factor activity"/>
    <property type="evidence" value="ECO:0007669"/>
    <property type="project" value="TreeGrafter"/>
</dbReference>
<dbReference type="InterPro" id="IPR001647">
    <property type="entry name" value="HTH_TetR"/>
</dbReference>
<accession>A0A219C8M3</accession>
<dbReference type="EMBL" id="VMBB01000003">
    <property type="protein sequence ID" value="MDR8259585.1"/>
    <property type="molecule type" value="Genomic_DNA"/>
</dbReference>
<evidence type="ECO:0000313" key="13">
    <source>
        <dbReference type="Proteomes" id="UP000634608"/>
    </source>
</evidence>
<dbReference type="Proteomes" id="UP000516419">
    <property type="component" value="Chromosome"/>
</dbReference>
<proteinExistence type="predicted"/>
<dbReference type="PROSITE" id="PS50977">
    <property type="entry name" value="HTH_TETR_2"/>
    <property type="match status" value="1"/>
</dbReference>
<dbReference type="Proteomes" id="UP000237823">
    <property type="component" value="Unassembled WGS sequence"/>
</dbReference>
<dbReference type="Proteomes" id="UP000223291">
    <property type="component" value="Unassembled WGS sequence"/>
</dbReference>
<dbReference type="GO" id="GO:0000976">
    <property type="term" value="F:transcription cis-regulatory region binding"/>
    <property type="evidence" value="ECO:0007669"/>
    <property type="project" value="TreeGrafter"/>
</dbReference>
<dbReference type="RefSeq" id="WP_000030498.1">
    <property type="nucleotide sequence ID" value="NZ_AP023077.1"/>
</dbReference>
<evidence type="ECO:0000313" key="4">
    <source>
        <dbReference type="EMBL" id="MBD0219400.1"/>
    </source>
</evidence>
<feature type="domain" description="HTH tetR-type" evidence="3">
    <location>
        <begin position="1"/>
        <end position="61"/>
    </location>
</feature>
<evidence type="ECO:0000313" key="10">
    <source>
        <dbReference type="Proteomes" id="UP000223291"/>
    </source>
</evidence>
<dbReference type="Gene3D" id="1.10.357.10">
    <property type="entry name" value="Tetracycline Repressor, domain 2"/>
    <property type="match status" value="1"/>
</dbReference>
<dbReference type="Pfam" id="PF00440">
    <property type="entry name" value="TetR_N"/>
    <property type="match status" value="1"/>
</dbReference>
<evidence type="ECO:0000313" key="5">
    <source>
        <dbReference type="EMBL" id="MDR8259585.1"/>
    </source>
</evidence>
<dbReference type="EMBL" id="CP061525">
    <property type="protein sequence ID" value="QNV22891.1"/>
    <property type="molecule type" value="Genomic_DNA"/>
</dbReference>
<dbReference type="EMBL" id="NEPB01000024">
    <property type="protein sequence ID" value="PRN34402.1"/>
    <property type="molecule type" value="Genomic_DNA"/>
</dbReference>
<evidence type="ECO:0000313" key="7">
    <source>
        <dbReference type="EMBL" id="PHQ02020.1"/>
    </source>
</evidence>
<evidence type="ECO:0000313" key="9">
    <source>
        <dbReference type="EMBL" id="QNV22891.1"/>
    </source>
</evidence>
<evidence type="ECO:0000313" key="11">
    <source>
        <dbReference type="Proteomes" id="UP000237823"/>
    </source>
</evidence>
<dbReference type="OMA" id="CNVSLRT"/>
<dbReference type="InterPro" id="IPR050109">
    <property type="entry name" value="HTH-type_TetR-like_transc_reg"/>
</dbReference>
<evidence type="ECO:0000313" key="12">
    <source>
        <dbReference type="Proteomes" id="UP000516419"/>
    </source>
</evidence>
<dbReference type="EMBL" id="VMAF01000010">
    <property type="protein sequence ID" value="MDR8431248.1"/>
    <property type="molecule type" value="Genomic_DNA"/>
</dbReference>
<dbReference type="AlphaFoldDB" id="A0A219C8M3"/>
<reference evidence="4" key="4">
    <citation type="submission" date="2020-08" db="EMBL/GenBank/DDBJ databases">
        <title>Diversity of carbapenem-resistant Acinetobacter baumannii and bacteriophage-mediated spread of the Oxa23 carbapenemase.</title>
        <authorList>
            <person name="Abouelfetouh A."/>
            <person name="Mattock J."/>
            <person name="Turner D."/>
            <person name="Li E."/>
            <person name="Evans B.A."/>
        </authorList>
    </citation>
    <scope>NUCLEOTIDE SEQUENCE</scope>
    <source>
        <strain evidence="4">A86</strain>
    </source>
</reference>
<protein>
    <submittedName>
        <fullName evidence="8">TetR family transcriptional regulator</fullName>
    </submittedName>
    <submittedName>
        <fullName evidence="4">TetR/AcrR family transcriptional regulator</fullName>
    </submittedName>
</protein>
<feature type="DNA-binding region" description="H-T-H motif" evidence="2">
    <location>
        <begin position="24"/>
        <end position="43"/>
    </location>
</feature>
<dbReference type="KEGG" id="abw:BL01_04795"/>
<dbReference type="Proteomes" id="UP000634608">
    <property type="component" value="Unassembled WGS sequence"/>
</dbReference>
<dbReference type="InterPro" id="IPR009057">
    <property type="entry name" value="Homeodomain-like_sf"/>
</dbReference>
<dbReference type="EMBL" id="NXDV01000011">
    <property type="protein sequence ID" value="PHQ02020.1"/>
    <property type="molecule type" value="Genomic_DNA"/>
</dbReference>
<reference evidence="7 10" key="2">
    <citation type="submission" date="2017-09" db="EMBL/GenBank/DDBJ databases">
        <title>Draft genome of Acinetobacter baumannii strain I43, a mercury resistant bacteria.</title>
        <authorList>
            <person name="Siqueira K.A."/>
            <person name="Mello I.S."/>
            <person name="Mendes T.A."/>
            <person name="Soares M.A."/>
        </authorList>
    </citation>
    <scope>NUCLEOTIDE SEQUENCE [LARGE SCALE GENOMIC DNA]</scope>
    <source>
        <strain evidence="7 10">I43</strain>
    </source>
</reference>
<reference evidence="9 12" key="5">
    <citation type="submission" date="2020-09" db="EMBL/GenBank/DDBJ databases">
        <title>Carbapenem-Resistant Acinetobacter baumannii devoid of typical resistance factors.</title>
        <authorList>
            <person name="Hoffmann M."/>
            <person name="Luo Y."/>
            <person name="Strain E."/>
            <person name="Rand H."/>
            <person name="Javkar K.G."/>
        </authorList>
    </citation>
    <scope>NUCLEOTIDE SEQUENCE [LARGE SCALE GENOMIC DNA]</scope>
    <source>
        <strain evidence="9 12">CFSAN093705</strain>
    </source>
</reference>
<dbReference type="InterPro" id="IPR036271">
    <property type="entry name" value="Tet_transcr_reg_TetR-rel_C_sf"/>
</dbReference>
<name>A0A219C8M3_ACIBA</name>